<comment type="caution">
    <text evidence="1">The sequence shown here is derived from an EMBL/GenBank/DDBJ whole genome shotgun (WGS) entry which is preliminary data.</text>
</comment>
<keyword evidence="2" id="KW-1185">Reference proteome</keyword>
<protein>
    <submittedName>
        <fullName evidence="1">YrzI family small protein</fullName>
    </submittedName>
</protein>
<sequence>MMFHLLFITVKINKRRFTNEDIQREARRSYANKLRQDVQSKQAEYTRLI</sequence>
<gene>
    <name evidence="1" type="ORF">KS419_14895</name>
</gene>
<name>A0ABS6JHB2_9BACI</name>
<accession>A0ABS6JHB2</accession>
<evidence type="ECO:0000313" key="2">
    <source>
        <dbReference type="Proteomes" id="UP000784880"/>
    </source>
</evidence>
<reference evidence="1 2" key="1">
    <citation type="submission" date="2021-06" db="EMBL/GenBank/DDBJ databases">
        <title>Bacillus sp. RD4P76, an endophyte from a halophyte.</title>
        <authorList>
            <person name="Sun J.-Q."/>
        </authorList>
    </citation>
    <scope>NUCLEOTIDE SEQUENCE [LARGE SCALE GENOMIC DNA]</scope>
    <source>
        <strain evidence="1 2">CGMCC 1.15917</strain>
    </source>
</reference>
<dbReference type="EMBL" id="JAHQCS010000120">
    <property type="protein sequence ID" value="MBU9713016.1"/>
    <property type="molecule type" value="Genomic_DNA"/>
</dbReference>
<dbReference type="InterPro" id="IPR012655">
    <property type="entry name" value="YrzI"/>
</dbReference>
<dbReference type="RefSeq" id="WP_217067185.1">
    <property type="nucleotide sequence ID" value="NZ_JAHQCS010000120.1"/>
</dbReference>
<proteinExistence type="predicted"/>
<evidence type="ECO:0000313" key="1">
    <source>
        <dbReference type="EMBL" id="MBU9713016.1"/>
    </source>
</evidence>
<dbReference type="Proteomes" id="UP000784880">
    <property type="component" value="Unassembled WGS sequence"/>
</dbReference>
<organism evidence="1 2">
    <name type="scientific">Evansella tamaricis</name>
    <dbReference type="NCBI Taxonomy" id="2069301"/>
    <lineage>
        <taxon>Bacteria</taxon>
        <taxon>Bacillati</taxon>
        <taxon>Bacillota</taxon>
        <taxon>Bacilli</taxon>
        <taxon>Bacillales</taxon>
        <taxon>Bacillaceae</taxon>
        <taxon>Evansella</taxon>
    </lineage>
</organism>
<dbReference type="Pfam" id="PF09501">
    <property type="entry name" value="Bac_small_YrzI"/>
    <property type="match status" value="1"/>
</dbReference>